<evidence type="ECO:0000256" key="5">
    <source>
        <dbReference type="ARBA" id="ARBA00019998"/>
    </source>
</evidence>
<dbReference type="EMBL" id="JABFTP020000062">
    <property type="protein sequence ID" value="KAL3274465.1"/>
    <property type="molecule type" value="Genomic_DNA"/>
</dbReference>
<dbReference type="Pfam" id="PF14784">
    <property type="entry name" value="ECSIT_C"/>
    <property type="match status" value="1"/>
</dbReference>
<evidence type="ECO:0000313" key="14">
    <source>
        <dbReference type="Proteomes" id="UP001516400"/>
    </source>
</evidence>
<dbReference type="InterPro" id="IPR046448">
    <property type="entry name" value="ECSIT_N"/>
</dbReference>
<evidence type="ECO:0000259" key="12">
    <source>
        <dbReference type="SMART" id="SM01284"/>
    </source>
</evidence>
<dbReference type="PANTHER" id="PTHR13113:SF1">
    <property type="entry name" value="EVOLUTIONARILY CONSERVED SIGNALING INTERMEDIATE IN TOLL PATHWAY, MITOCHONDRIAL"/>
    <property type="match status" value="1"/>
</dbReference>
<dbReference type="InterPro" id="IPR011990">
    <property type="entry name" value="TPR-like_helical_dom_sf"/>
</dbReference>
<gene>
    <name evidence="13" type="ORF">HHI36_015851</name>
</gene>
<dbReference type="InterPro" id="IPR029342">
    <property type="entry name" value="ECIST_C"/>
</dbReference>
<comment type="similarity">
    <text evidence="4">Belongs to the ECSIT family.</text>
</comment>
<keyword evidence="8" id="KW-0391">Immunity</keyword>
<dbReference type="Proteomes" id="UP001516400">
    <property type="component" value="Unassembled WGS sequence"/>
</dbReference>
<keyword evidence="9" id="KW-0809">Transit peptide</keyword>
<evidence type="ECO:0000256" key="7">
    <source>
        <dbReference type="ARBA" id="ARBA00022588"/>
    </source>
</evidence>
<dbReference type="GO" id="GO:0045087">
    <property type="term" value="P:innate immune response"/>
    <property type="evidence" value="ECO:0007669"/>
    <property type="project" value="UniProtKB-KW"/>
</dbReference>
<comment type="caution">
    <text evidence="13">The sequence shown here is derived from an EMBL/GenBank/DDBJ whole genome shotgun (WGS) entry which is preliminary data.</text>
</comment>
<sequence length="404" mass="46846">MTTRVCLQKKMAVAKLLSNLTIYTSIGEKIFVTMKKSPNRIVFPTMRSVSNTQIAMKNANEKEIVKQPSFDGADNKNKNTYLEMIRIFVNRDQVYRRGHVDFIYSALKSMEEFGVHRDLEVYRALIDVLPKGKFVARNMLQAEFMHYPKQQQCIIDLLQQMEDNGVMPDAQMQDQLMNIFGKRGYPLRKYWRMMYWMPKFKNIDPFCTPRDLPNDVLELAKLAITRISGVDPQVKITEYQTKDIEESIDDTWIISAQSPTQEYLVKKHDPKEPLYVEGAFKVWIRDRQVNYFQLRANAKPLPQEKYDEDDVTNIKINYLNLEPPIQKPLDELRSVHEQDDGTILALCATGTSSKDSLLSWIRHLEKNGNPALSTIPIVFTLRSSPKEVVVSEGVEESRVETPER</sequence>
<keyword evidence="14" id="KW-1185">Reference proteome</keyword>
<feature type="domain" description="ECSIT C-terminal" evidence="12">
    <location>
        <begin position="258"/>
        <end position="382"/>
    </location>
</feature>
<organism evidence="13 14">
    <name type="scientific">Cryptolaemus montrouzieri</name>
    <dbReference type="NCBI Taxonomy" id="559131"/>
    <lineage>
        <taxon>Eukaryota</taxon>
        <taxon>Metazoa</taxon>
        <taxon>Ecdysozoa</taxon>
        <taxon>Arthropoda</taxon>
        <taxon>Hexapoda</taxon>
        <taxon>Insecta</taxon>
        <taxon>Pterygota</taxon>
        <taxon>Neoptera</taxon>
        <taxon>Endopterygota</taxon>
        <taxon>Coleoptera</taxon>
        <taxon>Polyphaga</taxon>
        <taxon>Cucujiformia</taxon>
        <taxon>Coccinelloidea</taxon>
        <taxon>Coccinellidae</taxon>
        <taxon>Scymninae</taxon>
        <taxon>Scymnini</taxon>
        <taxon>Cryptolaemus</taxon>
    </lineage>
</organism>
<dbReference type="AlphaFoldDB" id="A0ABD2N719"/>
<evidence type="ECO:0000256" key="1">
    <source>
        <dbReference type="ARBA" id="ARBA00004123"/>
    </source>
</evidence>
<reference evidence="13 14" key="1">
    <citation type="journal article" date="2021" name="BMC Biol.">
        <title>Horizontally acquired antibacterial genes associated with adaptive radiation of ladybird beetles.</title>
        <authorList>
            <person name="Li H.S."/>
            <person name="Tang X.F."/>
            <person name="Huang Y.H."/>
            <person name="Xu Z.Y."/>
            <person name="Chen M.L."/>
            <person name="Du X.Y."/>
            <person name="Qiu B.Y."/>
            <person name="Chen P.T."/>
            <person name="Zhang W."/>
            <person name="Slipinski A."/>
            <person name="Escalona H.E."/>
            <person name="Waterhouse R.M."/>
            <person name="Zwick A."/>
            <person name="Pang H."/>
        </authorList>
    </citation>
    <scope>NUCLEOTIDE SEQUENCE [LARGE SCALE GENOMIC DNA]</scope>
    <source>
        <strain evidence="13">SYSU2018</strain>
    </source>
</reference>
<dbReference type="SMART" id="SM01284">
    <property type="entry name" value="ECSIT_Cterm"/>
    <property type="match status" value="1"/>
</dbReference>
<accession>A0ABD2N719</accession>
<evidence type="ECO:0000256" key="4">
    <source>
        <dbReference type="ARBA" id="ARBA00007674"/>
    </source>
</evidence>
<proteinExistence type="inferred from homology"/>
<keyword evidence="11" id="KW-0539">Nucleus</keyword>
<evidence type="ECO:0000313" key="13">
    <source>
        <dbReference type="EMBL" id="KAL3274465.1"/>
    </source>
</evidence>
<name>A0ABD2N719_9CUCU</name>
<evidence type="ECO:0000256" key="6">
    <source>
        <dbReference type="ARBA" id="ARBA00022490"/>
    </source>
</evidence>
<evidence type="ECO:0000256" key="8">
    <source>
        <dbReference type="ARBA" id="ARBA00022859"/>
    </source>
</evidence>
<keyword evidence="7" id="KW-0399">Innate immunity</keyword>
<dbReference type="Pfam" id="PF06239">
    <property type="entry name" value="ECSIT_N"/>
    <property type="match status" value="1"/>
</dbReference>
<dbReference type="GO" id="GO:0005634">
    <property type="term" value="C:nucleus"/>
    <property type="evidence" value="ECO:0007669"/>
    <property type="project" value="UniProtKB-SubCell"/>
</dbReference>
<evidence type="ECO:0000256" key="10">
    <source>
        <dbReference type="ARBA" id="ARBA00023128"/>
    </source>
</evidence>
<evidence type="ECO:0000256" key="9">
    <source>
        <dbReference type="ARBA" id="ARBA00022946"/>
    </source>
</evidence>
<keyword evidence="6" id="KW-0963">Cytoplasm</keyword>
<dbReference type="PANTHER" id="PTHR13113">
    <property type="entry name" value="ECSIT EVOLUTIONARILY CONSERVED SIGNALING INTERMEDIATE IN TOLL PATHWAYS"/>
    <property type="match status" value="1"/>
</dbReference>
<protein>
    <recommendedName>
        <fullName evidence="5">Evolutionarily conserved signaling intermediate in Toll pathway, mitochondrial</fullName>
    </recommendedName>
</protein>
<keyword evidence="10" id="KW-0496">Mitochondrion</keyword>
<dbReference type="InterPro" id="IPR010418">
    <property type="entry name" value="ECSIT"/>
</dbReference>
<dbReference type="GO" id="GO:0005739">
    <property type="term" value="C:mitochondrion"/>
    <property type="evidence" value="ECO:0007669"/>
    <property type="project" value="UniProtKB-SubCell"/>
</dbReference>
<evidence type="ECO:0000256" key="2">
    <source>
        <dbReference type="ARBA" id="ARBA00004173"/>
    </source>
</evidence>
<evidence type="ECO:0000256" key="11">
    <source>
        <dbReference type="ARBA" id="ARBA00023242"/>
    </source>
</evidence>
<evidence type="ECO:0000256" key="3">
    <source>
        <dbReference type="ARBA" id="ARBA00004496"/>
    </source>
</evidence>
<dbReference type="Gene3D" id="1.25.40.10">
    <property type="entry name" value="Tetratricopeptide repeat domain"/>
    <property type="match status" value="1"/>
</dbReference>
<comment type="subcellular location">
    <subcellularLocation>
        <location evidence="3">Cytoplasm</location>
    </subcellularLocation>
    <subcellularLocation>
        <location evidence="2">Mitochondrion</location>
    </subcellularLocation>
    <subcellularLocation>
        <location evidence="1">Nucleus</location>
    </subcellularLocation>
</comment>